<evidence type="ECO:0000256" key="2">
    <source>
        <dbReference type="ARBA" id="ARBA00022723"/>
    </source>
</evidence>
<keyword evidence="2" id="KW-0479">Metal-binding</keyword>
<keyword evidence="7" id="KW-1185">Reference proteome</keyword>
<dbReference type="Pfam" id="PF03226">
    <property type="entry name" value="Yippee-Mis18"/>
    <property type="match status" value="1"/>
</dbReference>
<proteinExistence type="inferred from homology"/>
<comment type="similarity">
    <text evidence="1 4">Belongs to the yippee family.</text>
</comment>
<dbReference type="EMBL" id="JALJOR010000013">
    <property type="protein sequence ID" value="KAK9806862.1"/>
    <property type="molecule type" value="Genomic_DNA"/>
</dbReference>
<keyword evidence="3" id="KW-0862">Zinc</keyword>
<gene>
    <name evidence="6" type="ORF">WJX72_005266</name>
</gene>
<comment type="caution">
    <text evidence="6">The sequence shown here is derived from an EMBL/GenBank/DDBJ whole genome shotgun (WGS) entry which is preliminary data.</text>
</comment>
<protein>
    <recommendedName>
        <fullName evidence="4">Protein yippee-like</fullName>
    </recommendedName>
</protein>
<evidence type="ECO:0000313" key="6">
    <source>
        <dbReference type="EMBL" id="KAK9806862.1"/>
    </source>
</evidence>
<dbReference type="PANTHER" id="PTHR13848">
    <property type="entry name" value="PROTEIN YIPPEE-LIKE CG15309-RELATED"/>
    <property type="match status" value="1"/>
</dbReference>
<organism evidence="6 7">
    <name type="scientific">[Myrmecia] bisecta</name>
    <dbReference type="NCBI Taxonomy" id="41462"/>
    <lineage>
        <taxon>Eukaryota</taxon>
        <taxon>Viridiplantae</taxon>
        <taxon>Chlorophyta</taxon>
        <taxon>core chlorophytes</taxon>
        <taxon>Trebouxiophyceae</taxon>
        <taxon>Trebouxiales</taxon>
        <taxon>Trebouxiaceae</taxon>
        <taxon>Myrmecia</taxon>
    </lineage>
</organism>
<reference evidence="6 7" key="1">
    <citation type="journal article" date="2024" name="Nat. Commun.">
        <title>Phylogenomics reveals the evolutionary origins of lichenization in chlorophyte algae.</title>
        <authorList>
            <person name="Puginier C."/>
            <person name="Libourel C."/>
            <person name="Otte J."/>
            <person name="Skaloud P."/>
            <person name="Haon M."/>
            <person name="Grisel S."/>
            <person name="Petersen M."/>
            <person name="Berrin J.G."/>
            <person name="Delaux P.M."/>
            <person name="Dal Grande F."/>
            <person name="Keller J."/>
        </authorList>
    </citation>
    <scope>NUCLEOTIDE SEQUENCE [LARGE SCALE GENOMIC DNA]</scope>
    <source>
        <strain evidence="6 7">SAG 2043</strain>
    </source>
</reference>
<sequence length="139" mass="15189">MGRPFLEWLSYSTSPKYVCACCGCDLACSSALIWEGVMGPLQPAFLFRATLNINTCSEQRQQRLSTGTYTLVDVACRCCDTALGWKYLNASCEAQKYKEGGTLLQKARLQQVTATELEQQEAALVDALNRSGVSALSVC</sequence>
<evidence type="ECO:0000256" key="4">
    <source>
        <dbReference type="RuleBase" id="RU110713"/>
    </source>
</evidence>
<evidence type="ECO:0000256" key="3">
    <source>
        <dbReference type="ARBA" id="ARBA00022833"/>
    </source>
</evidence>
<dbReference type="InterPro" id="IPR004910">
    <property type="entry name" value="Yippee/Mis18/Cereblon"/>
</dbReference>
<evidence type="ECO:0000259" key="5">
    <source>
        <dbReference type="PROSITE" id="PS51792"/>
    </source>
</evidence>
<dbReference type="Proteomes" id="UP001489004">
    <property type="component" value="Unassembled WGS sequence"/>
</dbReference>
<name>A0AAW1PFG0_9CHLO</name>
<feature type="domain" description="Yippee" evidence="5">
    <location>
        <begin position="15"/>
        <end position="113"/>
    </location>
</feature>
<dbReference type="InterPro" id="IPR034751">
    <property type="entry name" value="Yippee"/>
</dbReference>
<accession>A0AAW1PFG0</accession>
<evidence type="ECO:0000256" key="1">
    <source>
        <dbReference type="ARBA" id="ARBA00005613"/>
    </source>
</evidence>
<evidence type="ECO:0000313" key="7">
    <source>
        <dbReference type="Proteomes" id="UP001489004"/>
    </source>
</evidence>
<dbReference type="PROSITE" id="PS51792">
    <property type="entry name" value="YIPPEE"/>
    <property type="match status" value="1"/>
</dbReference>
<dbReference type="GO" id="GO:0046872">
    <property type="term" value="F:metal ion binding"/>
    <property type="evidence" value="ECO:0007669"/>
    <property type="project" value="UniProtKB-KW"/>
</dbReference>
<dbReference type="InterPro" id="IPR039058">
    <property type="entry name" value="Yippee_fam"/>
</dbReference>
<dbReference type="AlphaFoldDB" id="A0AAW1PFG0"/>